<keyword evidence="5" id="KW-1185">Reference proteome</keyword>
<keyword evidence="2" id="KW-0067">ATP-binding</keyword>
<proteinExistence type="predicted"/>
<dbReference type="WBParaSite" id="OFLC_0000544801-mRNA-1">
    <property type="protein sequence ID" value="OFLC_0000544801-mRNA-1"/>
    <property type="gene ID" value="OFLC_0000544801"/>
</dbReference>
<evidence type="ECO:0000259" key="3">
    <source>
        <dbReference type="Pfam" id="PF23002"/>
    </source>
</evidence>
<dbReference type="GO" id="GO:0004386">
    <property type="term" value="F:helicase activity"/>
    <property type="evidence" value="ECO:0007669"/>
    <property type="project" value="UniProtKB-KW"/>
</dbReference>
<dbReference type="InterPro" id="IPR052431">
    <property type="entry name" value="SKI2_subfamily_helicases"/>
</dbReference>
<dbReference type="InterPro" id="IPR055124">
    <property type="entry name" value="PIN-like_DDX60"/>
</dbReference>
<dbReference type="GO" id="GO:0005737">
    <property type="term" value="C:cytoplasm"/>
    <property type="evidence" value="ECO:0007669"/>
    <property type="project" value="TreeGrafter"/>
</dbReference>
<dbReference type="PANTHER" id="PTHR44533">
    <property type="entry name" value="DEAD/H RNA HELICASE, PUTATIVE-RELATED"/>
    <property type="match status" value="1"/>
</dbReference>
<keyword evidence="1" id="KW-0378">Hydrolase</keyword>
<keyword evidence="2" id="KW-0347">Helicase</keyword>
<dbReference type="GO" id="GO:0016787">
    <property type="term" value="F:hydrolase activity"/>
    <property type="evidence" value="ECO:0007669"/>
    <property type="project" value="UniProtKB-KW"/>
</dbReference>
<dbReference type="Pfam" id="PF23002">
    <property type="entry name" value="PIN-like_DDX60"/>
    <property type="match status" value="1"/>
</dbReference>
<gene>
    <name evidence="4" type="ORF">OFLC_LOCUS5447</name>
</gene>
<evidence type="ECO:0000313" key="5">
    <source>
        <dbReference type="Proteomes" id="UP000267606"/>
    </source>
</evidence>
<dbReference type="AlphaFoldDB" id="A0A183HD87"/>
<evidence type="ECO:0000313" key="4">
    <source>
        <dbReference type="EMBL" id="VDO43195.1"/>
    </source>
</evidence>
<dbReference type="STRING" id="387005.A0A183HD87"/>
<protein>
    <submittedName>
        <fullName evidence="6">DEAD domain-containing protein</fullName>
    </submittedName>
</protein>
<feature type="domain" description="ATP-dependent RNA helicase DDX60 PIN-like" evidence="3">
    <location>
        <begin position="93"/>
        <end position="272"/>
    </location>
</feature>
<dbReference type="PANTHER" id="PTHR44533:SF4">
    <property type="entry name" value="DEAD_H RNA HELICASE, PUTATIVE-RELATED"/>
    <property type="match status" value="1"/>
</dbReference>
<evidence type="ECO:0000256" key="1">
    <source>
        <dbReference type="ARBA" id="ARBA00022801"/>
    </source>
</evidence>
<dbReference type="EMBL" id="UZAJ01004689">
    <property type="protein sequence ID" value="VDO43195.1"/>
    <property type="molecule type" value="Genomic_DNA"/>
</dbReference>
<evidence type="ECO:0000256" key="2">
    <source>
        <dbReference type="ARBA" id="ARBA00022806"/>
    </source>
</evidence>
<sequence>MSDWDNLDSLVKVDAIPIKKTAAVKVASSLEEQNIIFTKDDDDSDIENELSTSISSKNDIELESEDEEAGDIVITNDFTIDDVNLVEILNRFNSKYDNIISEFADVEIFLISLDGLLIELTAHRYLNWTLGGQTIVIAKQIEILLKQLSNLGGKFKLIWFTDLSATYAKDTVLNFLRSFIAAYLLQCQWASDIEYFANPADPRWLSYMHELMPSFLMIGVDDVSENVVADTSLGFKQLLASIALQALASTIPIVYFNGLVVNLCSVYSHRVEPHIVDFKGWTNYLFELWADKKNEVQRNIDLSSCKSISQLWAQIIGTCKKRLLRYFIW</sequence>
<accession>A0A183HD87</accession>
<reference evidence="4 5" key="2">
    <citation type="submission" date="2018-11" db="EMBL/GenBank/DDBJ databases">
        <authorList>
            <consortium name="Pathogen Informatics"/>
        </authorList>
    </citation>
    <scope>NUCLEOTIDE SEQUENCE [LARGE SCALE GENOMIC DNA]</scope>
</reference>
<evidence type="ECO:0000313" key="6">
    <source>
        <dbReference type="WBParaSite" id="OFLC_0000544801-mRNA-1"/>
    </source>
</evidence>
<name>A0A183HD87_9BILA</name>
<dbReference type="Proteomes" id="UP000267606">
    <property type="component" value="Unassembled WGS sequence"/>
</dbReference>
<organism evidence="6">
    <name type="scientific">Onchocerca flexuosa</name>
    <dbReference type="NCBI Taxonomy" id="387005"/>
    <lineage>
        <taxon>Eukaryota</taxon>
        <taxon>Metazoa</taxon>
        <taxon>Ecdysozoa</taxon>
        <taxon>Nematoda</taxon>
        <taxon>Chromadorea</taxon>
        <taxon>Rhabditida</taxon>
        <taxon>Spirurina</taxon>
        <taxon>Spiruromorpha</taxon>
        <taxon>Filarioidea</taxon>
        <taxon>Onchocercidae</taxon>
        <taxon>Onchocerca</taxon>
    </lineage>
</organism>
<keyword evidence="2" id="KW-0547">Nucleotide-binding</keyword>
<reference evidence="6" key="1">
    <citation type="submission" date="2016-06" db="UniProtKB">
        <authorList>
            <consortium name="WormBaseParasite"/>
        </authorList>
    </citation>
    <scope>IDENTIFICATION</scope>
</reference>